<organism evidence="7 8">
    <name type="scientific">Motilibacter deserti</name>
    <dbReference type="NCBI Taxonomy" id="2714956"/>
    <lineage>
        <taxon>Bacteria</taxon>
        <taxon>Bacillati</taxon>
        <taxon>Actinomycetota</taxon>
        <taxon>Actinomycetes</taxon>
        <taxon>Motilibacterales</taxon>
        <taxon>Motilibacteraceae</taxon>
        <taxon>Motilibacter</taxon>
    </lineage>
</organism>
<proteinExistence type="predicted"/>
<evidence type="ECO:0000313" key="8">
    <source>
        <dbReference type="Proteomes" id="UP000800981"/>
    </source>
</evidence>
<accession>A0ABX0GW99</accession>
<dbReference type="InterPro" id="IPR000792">
    <property type="entry name" value="Tscrpt_reg_LuxR_C"/>
</dbReference>
<dbReference type="InterPro" id="IPR001789">
    <property type="entry name" value="Sig_transdc_resp-reg_receiver"/>
</dbReference>
<reference evidence="7 8" key="1">
    <citation type="submission" date="2020-03" db="EMBL/GenBank/DDBJ databases">
        <title>Two novel Motilibacter sp.</title>
        <authorList>
            <person name="Liu S."/>
        </authorList>
    </citation>
    <scope>NUCLEOTIDE SEQUENCE [LARGE SCALE GENOMIC DNA]</scope>
    <source>
        <strain evidence="7 8">E257</strain>
    </source>
</reference>
<dbReference type="Pfam" id="PF00196">
    <property type="entry name" value="GerE"/>
    <property type="match status" value="1"/>
</dbReference>
<feature type="domain" description="HTH luxR-type" evidence="5">
    <location>
        <begin position="147"/>
        <end position="212"/>
    </location>
</feature>
<dbReference type="Proteomes" id="UP000800981">
    <property type="component" value="Unassembled WGS sequence"/>
</dbReference>
<evidence type="ECO:0000256" key="4">
    <source>
        <dbReference type="PROSITE-ProRule" id="PRU00169"/>
    </source>
</evidence>
<dbReference type="PROSITE" id="PS50110">
    <property type="entry name" value="RESPONSE_REGULATORY"/>
    <property type="match status" value="1"/>
</dbReference>
<dbReference type="Gene3D" id="3.40.50.2300">
    <property type="match status" value="1"/>
</dbReference>
<dbReference type="SUPFAM" id="SSF52172">
    <property type="entry name" value="CheY-like"/>
    <property type="match status" value="1"/>
</dbReference>
<evidence type="ECO:0000259" key="6">
    <source>
        <dbReference type="PROSITE" id="PS50110"/>
    </source>
</evidence>
<dbReference type="SMART" id="SM00421">
    <property type="entry name" value="HTH_LUXR"/>
    <property type="match status" value="1"/>
</dbReference>
<evidence type="ECO:0000313" key="7">
    <source>
        <dbReference type="EMBL" id="NHC13892.1"/>
    </source>
</evidence>
<evidence type="ECO:0000256" key="1">
    <source>
        <dbReference type="ARBA" id="ARBA00023015"/>
    </source>
</evidence>
<dbReference type="InterPro" id="IPR011006">
    <property type="entry name" value="CheY-like_superfamily"/>
</dbReference>
<keyword evidence="1" id="KW-0805">Transcription regulation</keyword>
<dbReference type="PANTHER" id="PTHR44688:SF16">
    <property type="entry name" value="DNA-BINDING TRANSCRIPTIONAL ACTIVATOR DEVR_DOSR"/>
    <property type="match status" value="1"/>
</dbReference>
<dbReference type="PANTHER" id="PTHR44688">
    <property type="entry name" value="DNA-BINDING TRANSCRIPTIONAL ACTIVATOR DEVR_DOSR"/>
    <property type="match status" value="1"/>
</dbReference>
<dbReference type="InterPro" id="IPR036388">
    <property type="entry name" value="WH-like_DNA-bd_sf"/>
</dbReference>
<dbReference type="RefSeq" id="WP_166280874.1">
    <property type="nucleotide sequence ID" value="NZ_JAANNP010000003.1"/>
</dbReference>
<sequence>MTTLVDRATGALPTGRPARFTALVVVGNPFARESVARTLRALGARDVLEAASAAEARARSRSSASRDLAVVATALPDGVGLGLLSELRSAGWQHGVVLAGNPDPYAVRAALTAGARGFVVSGDPVPALPAQPLTGGPLRPVDARPASRGAVAQLSTRELEVLSLVADGQSNKDVGEALGLSALTVKSHLARIARKLGTGDRAEMVMVALRAGAID</sequence>
<comment type="caution">
    <text evidence="4">Lacks conserved residue(s) required for the propagation of feature annotation.</text>
</comment>
<dbReference type="CDD" id="cd06170">
    <property type="entry name" value="LuxR_C_like"/>
    <property type="match status" value="1"/>
</dbReference>
<keyword evidence="3" id="KW-0804">Transcription</keyword>
<keyword evidence="2" id="KW-0238">DNA-binding</keyword>
<dbReference type="PROSITE" id="PS50043">
    <property type="entry name" value="HTH_LUXR_2"/>
    <property type="match status" value="1"/>
</dbReference>
<evidence type="ECO:0000256" key="2">
    <source>
        <dbReference type="ARBA" id="ARBA00023125"/>
    </source>
</evidence>
<dbReference type="PROSITE" id="PS00622">
    <property type="entry name" value="HTH_LUXR_1"/>
    <property type="match status" value="1"/>
</dbReference>
<dbReference type="Gene3D" id="1.10.10.10">
    <property type="entry name" value="Winged helix-like DNA-binding domain superfamily/Winged helix DNA-binding domain"/>
    <property type="match status" value="1"/>
</dbReference>
<comment type="caution">
    <text evidence="7">The sequence shown here is derived from an EMBL/GenBank/DDBJ whole genome shotgun (WGS) entry which is preliminary data.</text>
</comment>
<dbReference type="EMBL" id="JAANNP010000003">
    <property type="protein sequence ID" value="NHC13892.1"/>
    <property type="molecule type" value="Genomic_DNA"/>
</dbReference>
<gene>
    <name evidence="7" type="ORF">G9H71_08865</name>
</gene>
<feature type="domain" description="Response regulatory" evidence="6">
    <location>
        <begin position="21"/>
        <end position="136"/>
    </location>
</feature>
<evidence type="ECO:0000259" key="5">
    <source>
        <dbReference type="PROSITE" id="PS50043"/>
    </source>
</evidence>
<evidence type="ECO:0000256" key="3">
    <source>
        <dbReference type="ARBA" id="ARBA00023163"/>
    </source>
</evidence>
<keyword evidence="8" id="KW-1185">Reference proteome</keyword>
<dbReference type="SUPFAM" id="SSF46894">
    <property type="entry name" value="C-terminal effector domain of the bipartite response regulators"/>
    <property type="match status" value="1"/>
</dbReference>
<protein>
    <submittedName>
        <fullName evidence="7">Response regulator transcription factor</fullName>
    </submittedName>
</protein>
<dbReference type="PRINTS" id="PR00038">
    <property type="entry name" value="HTHLUXR"/>
</dbReference>
<dbReference type="InterPro" id="IPR016032">
    <property type="entry name" value="Sig_transdc_resp-reg_C-effctor"/>
</dbReference>
<name>A0ABX0GW99_9ACTN</name>